<feature type="non-terminal residue" evidence="3">
    <location>
        <position position="1"/>
    </location>
</feature>
<keyword evidence="2" id="KW-0472">Membrane</keyword>
<protein>
    <submittedName>
        <fullName evidence="3">Uncharacterized protein</fullName>
    </submittedName>
</protein>
<organism evidence="3 4">
    <name type="scientific">Tetraparma gracilis</name>
    <dbReference type="NCBI Taxonomy" id="2962635"/>
    <lineage>
        <taxon>Eukaryota</taxon>
        <taxon>Sar</taxon>
        <taxon>Stramenopiles</taxon>
        <taxon>Ochrophyta</taxon>
        <taxon>Bolidophyceae</taxon>
        <taxon>Parmales</taxon>
        <taxon>Triparmaceae</taxon>
        <taxon>Tetraparma</taxon>
    </lineage>
</organism>
<feature type="transmembrane region" description="Helical" evidence="2">
    <location>
        <begin position="146"/>
        <end position="167"/>
    </location>
</feature>
<feature type="region of interest" description="Disordered" evidence="1">
    <location>
        <begin position="1"/>
        <end position="130"/>
    </location>
</feature>
<sequence>GFAPADSGSASPAVNFSSVFSKSETQDIAKYKQSQSQATLGSDSGITTSPPTISNPMAAARGRQKPALQHASSLSSQESWRPSESTAGTGVEMQDLSPDKHHHHHHHGKHHGKKKHHRFEDSGSDATRDFHKDPRYLREQALKRRVHVALCLLFTAFAFAVGAFVYVSPSTFGIDGGGADDFDYHSPEVVVARLRSAACGADRDFLTLLLLGNGGEPIELGPHLSLAGVQAKVEVVYGVPVVSVLSGAIKFRALTLPLSPVKLSPVIDASLCGQRNFEFEAALDDPADLAADLGTPFPVVLDSGAGVLRLATTRKVSAGELPAAGARRLQAAVYYIDYFLVRGTGVIPFTSSSGGIFKTEDVDMTLSVEADTGAFSFELEDVSVNFEKLIASRGCAGDVPPNILYNMDVEPETMLVEYDSSDGMTVSGPVTVYGDLQAQLQSDSDVLVEFSAPPDCAPPAFNFVQDQEDQSVERGTAARVTTRVSRFAMSPGSNSTTMSEKKRLLVPARGSPVNVEVDENGDGEVVDKKWNIFARPKVVPPPFTAEVEITSQASQGSDVSTPYRVDKIGSSELLYNDRPYKYSRYPEFMHGMTSVLTSVEDAAWPGTFEADHPDDLFCVSTSPDTPAVYVMIEDGALALPDWLNNAYMKINHAEVGSKTQSWTPWTTKYSIYWRPLNGDTTPCFGLNGISDLMYTVAFGDTPPTSILRFDPDSADAEEEGWTNDFELRDGTVKINFVNGTAHDVFIAGELTLYIGYTKTKLPITVEFHTDLSNFRFTAKDVEITSFKAAALAVAPTDSPPTLLSPGVVSEQTANFQGDLTFSTFDEDMGLRLKTKTNLIMVSTPIASTMQTAETTFKGALISPFTPAQAPWITMSSGALSGTAYLSQTSFVIEKFDLYTYPTFTGVDVTLAVAAQYHYTRPDLWNMELKINAKSSLVIREIVEASISEVSDKALADYVDSTVVLESELLLQLASRGEYFRIEVEVESSEMAPTVLLGADEARIKLVLAAVEKVPGKRDEGSSYEARLETDLSKIVVNDNFHLLDVSFVGSADLDSDKANPDLQLSLEGTSVLKFDSASVGDLVVDGAITGAFYPNLNRTEINTDIALDSSGWRINEQLLLTEGTLQISGVHENGNWTFEPIDYSAGAQFRLSDPSEDHDHDHDDHDRYLQSTVTGRADQTDGDNVVTISAAVGPLDNAFSLLLPNENYTIPPAADSLVILDGYFHACISNYEIAFNDMDCVDGVVVSSTVVIDTYLSALLRPFGWKTGNATVGMEVTASLYDDDSVDDVIELESVFTGRGLLLAPAVTLTKVFIRTSTNFDDAAAVSYTFEIEVDLPHDASLLLTGEGGFGDSDSNSELAHISVESALTSSFFILPSVEILPTCEVSLDLKAVVDTTDFAMNRTEWLVSDTAWEECGAVLHLPGDDSTITTLTSGKVDVLTSEYEVSVNAKFDNLYTALSVMLNSTFFALPEALEGVTIEDTVDATIELNSKADTMKLAVTVDVDDVEEIKNAVDAIDLGFVPDFLHMSCEIETSLSKPAWNATSVKFLISAEGFQLGPFTVDLFEFELDRNHDGSELVLKASSIIVLLEQRFRLDGVTSIDEEQTTQDLQVKFMANEDKKLYLFYDKVHILDGSLDITLVKEAEEDAEFEVEDAVFMGKARIHYTSSLTSDTTVTLDFTPNLLNYELTVESMSVVDIFTFLPSYPGTEFSLSSRSDTRFVYNSLTKIAATQFTSKVTSSLTVDPLTPILPDIPDISGVSYWDVELQVNVTEQNDFWRFKGELKLEDVDIGDKFTIDEGMLTVELGNDINASFAFDITSSVILTDTFLAGKNESIHAVLTGAYDTEDKVLALTGTTTEPFHPLGQPYLNALTGVTKLDILAPELTFAKLEMAAQVTTAFTGDDVMTTEFVCLDNGKNCFLRLTDLSITNLEDVFSGVSEDSEVLSDAAKASLDPVFTMGLYGVNATISNFENSNWDVARGLSLEAAGTLEEDGSALETRLNSEGPDDGVFEANFKARFSIDIFKEEDEGFNPKLYLYFTVENAELIPGVRVIAYMFNCEGLTDTVSVSWSTVLSVQLPSLAAPLITTVENDFALNLVDGEATIDADWTAKASTKLAGTFQWNPMGLEMFKLVEPHLELHFSENEDTEETDVEVDKLMIHSKNTSLSEYVVLHNPRFEVESFDPQLFRLEAKMEIGWNENPHSLMQKVNGVFREEDIEADLGMATLSSRVTEVWWPFGHDMVEVQEDTFFNTTMQTELGRLKAFTFESELNMTFDGEPMIVKFEGSSGGELNEFCYMFYDIPVVSIAKVFMHVVVGENGTEVAKNFLLGEDGGIVDVQVDAAVYEESGGTKKAAINVGSYAQDCTKFTENLEPVGGHRVSFEVVAEGGGNLVELWRLVDSDAERVELECELVQPYVRSAESPMLFSSAIASGGDGAGGEPGVSVEGAKISMKMEDPDSLDVSEIAMELGLRVTFMDGESLAFELKGSAQEQDAFSLWDEDEGNNTKTYDVQLYGGTTSTWKKPFGISWMEISKGSIEVSTTSDMKWEETQMRMQLGASFAFNATLGVEVDAVVGNGGEDVVLMARLRGDNLQLLQMLGMAAGQTDIANERVAEYFAKIVTEENVEFGLSTVENRFFDEVTDMILGTGLKKGVTLNVQLLNKKTDTGEDFLQAEDEDNKMVELIGAFLGADSELDMELWVGIFDDEAEGESAEVPPVSLSIRNRGANLHFGDGFLTVVDWEVKAAFASAVSNYPTLEAAASMIFRPSDSDEVAVVMRGGPTYLDGDMVGMWSQPMGLTWLDIGDMSLSLRFNQDLTSGATTNWGYGVQSCKFAGTGVLAGKFGGKMQASFLDNMQDWMFSMQLFYDFGSSSPADLVDGVLGADEIGGLGERMLEERRRLGEQTCGGSFVPVPTAALNEGDVGRNVTFLQQLLEEVGNLDGAQVGIEYEYGVFGSTTADAVVDFMLENDVFADADSNNVNRDVWQALCRVSEEKSGVVVGGEREWLSELKIPAWLDNTLWETRYATYDDPDGDGWQKGVTVSASINVREKGMVSQALDMVGFVERYEDMGDFSPLLMAGVYVPTFSENPGYVNAWVEANDFPMGGEAKEAVWCNKMRFDMYAGWPMEMSLYGDIDIDIVDSPKLQMIVEGTVVVGEMGLQEVVLENRVKGTWENVLGIHGLTLTQVGAQIGVKISTVTDAELGTTSVYVGLAAEFTIGTAMIHLVGRAGGTELGMPGKELLLAGSLKGDPDAGMITGQAISFKDIARWWIEDILDDDDGVIWGGRFDVEDIPDEWGLYDTSFQVATMPVELFGVTYPPGVLFSTGLSIFGIDCSVTFALIQTEVDGKQVMDVEWQVVEGLDQAEEIARQKLIQEILPEGLIDPSKLTNDQRKVKEKDSALDFAKDLFSMDGIELKNINFLALASGERPILVIKFKFFGVAQTLEIETLSLRELHELDLWGKFEALREFSETLFSLPDCMWDSDCYDDEAGGYCQGICDKDSPDWYGDCPKKSGTCYIDDEECFKCFGTCQLFQCWY</sequence>
<evidence type="ECO:0000256" key="1">
    <source>
        <dbReference type="SAM" id="MobiDB-lite"/>
    </source>
</evidence>
<name>A0ABQ6N0J4_9STRA</name>
<feature type="compositionally biased region" description="Polar residues" evidence="1">
    <location>
        <begin position="8"/>
        <end position="23"/>
    </location>
</feature>
<keyword evidence="2" id="KW-1133">Transmembrane helix</keyword>
<dbReference type="InterPro" id="IPR036366">
    <property type="entry name" value="PGBDSf"/>
</dbReference>
<gene>
    <name evidence="3" type="ORF">TeGR_g13760</name>
</gene>
<feature type="compositionally biased region" description="Polar residues" evidence="1">
    <location>
        <begin position="32"/>
        <end position="55"/>
    </location>
</feature>
<accession>A0ABQ6N0J4</accession>
<keyword evidence="4" id="KW-1185">Reference proteome</keyword>
<feature type="compositionally biased region" description="Polar residues" evidence="1">
    <location>
        <begin position="70"/>
        <end position="88"/>
    </location>
</feature>
<evidence type="ECO:0000256" key="2">
    <source>
        <dbReference type="SAM" id="Phobius"/>
    </source>
</evidence>
<reference evidence="3 4" key="1">
    <citation type="journal article" date="2023" name="Commun. Biol.">
        <title>Genome analysis of Parmales, the sister group of diatoms, reveals the evolutionary specialization of diatoms from phago-mixotrophs to photoautotrophs.</title>
        <authorList>
            <person name="Ban H."/>
            <person name="Sato S."/>
            <person name="Yoshikawa S."/>
            <person name="Yamada K."/>
            <person name="Nakamura Y."/>
            <person name="Ichinomiya M."/>
            <person name="Sato N."/>
            <person name="Blanc-Mathieu R."/>
            <person name="Endo H."/>
            <person name="Kuwata A."/>
            <person name="Ogata H."/>
        </authorList>
    </citation>
    <scope>NUCLEOTIDE SEQUENCE [LARGE SCALE GENOMIC DNA]</scope>
</reference>
<dbReference type="EMBL" id="BRYB01001933">
    <property type="protein sequence ID" value="GMI36612.1"/>
    <property type="molecule type" value="Genomic_DNA"/>
</dbReference>
<proteinExistence type="predicted"/>
<feature type="compositionally biased region" description="Basic and acidic residues" evidence="1">
    <location>
        <begin position="118"/>
        <end position="130"/>
    </location>
</feature>
<evidence type="ECO:0000313" key="4">
    <source>
        <dbReference type="Proteomes" id="UP001165060"/>
    </source>
</evidence>
<dbReference type="Gene3D" id="1.10.101.10">
    <property type="entry name" value="PGBD-like superfamily/PGBD"/>
    <property type="match status" value="1"/>
</dbReference>
<evidence type="ECO:0000313" key="3">
    <source>
        <dbReference type="EMBL" id="GMI36612.1"/>
    </source>
</evidence>
<comment type="caution">
    <text evidence="3">The sequence shown here is derived from an EMBL/GenBank/DDBJ whole genome shotgun (WGS) entry which is preliminary data.</text>
</comment>
<feature type="compositionally biased region" description="Basic residues" evidence="1">
    <location>
        <begin position="100"/>
        <end position="117"/>
    </location>
</feature>
<dbReference type="Proteomes" id="UP001165060">
    <property type="component" value="Unassembled WGS sequence"/>
</dbReference>
<keyword evidence="2" id="KW-0812">Transmembrane</keyword>